<organism evidence="3 4">
    <name type="scientific">Phocaeicola vulgatus</name>
    <name type="common">Bacteroides vulgatus</name>
    <dbReference type="NCBI Taxonomy" id="821"/>
    <lineage>
        <taxon>Bacteria</taxon>
        <taxon>Pseudomonadati</taxon>
        <taxon>Bacteroidota</taxon>
        <taxon>Bacteroidia</taxon>
        <taxon>Bacteroidales</taxon>
        <taxon>Bacteroidaceae</taxon>
        <taxon>Phocaeicola</taxon>
    </lineage>
</organism>
<evidence type="ECO:0000313" key="4">
    <source>
        <dbReference type="Proteomes" id="UP000186631"/>
    </source>
</evidence>
<feature type="compositionally biased region" description="Basic and acidic residues" evidence="1">
    <location>
        <begin position="38"/>
        <end position="63"/>
    </location>
</feature>
<proteinExistence type="predicted"/>
<name>A0A1Q6IWN4_PHOVU</name>
<dbReference type="Proteomes" id="UP000186631">
    <property type="component" value="Unassembled WGS sequence"/>
</dbReference>
<reference evidence="3 4" key="1">
    <citation type="journal article" date="2016" name="Nat. Biotechnol.">
        <title>Measurement of bacterial replication rates in microbial communities.</title>
        <authorList>
            <person name="Brown C.T."/>
            <person name="Olm M.R."/>
            <person name="Thomas B.C."/>
            <person name="Banfield J.F."/>
        </authorList>
    </citation>
    <scope>NUCLEOTIDE SEQUENCE [LARGE SCALE GENOMIC DNA]</scope>
    <source>
        <strain evidence="3">42_262</strain>
    </source>
</reference>
<feature type="compositionally biased region" description="Polar residues" evidence="1">
    <location>
        <begin position="22"/>
        <end position="33"/>
    </location>
</feature>
<evidence type="ECO:0000313" key="2">
    <source>
        <dbReference type="EMBL" id="MDU0239133.1"/>
    </source>
</evidence>
<feature type="region of interest" description="Disordered" evidence="1">
    <location>
        <begin position="1"/>
        <end position="89"/>
    </location>
</feature>
<dbReference type="RefSeq" id="WP_008668160.1">
    <property type="nucleotide sequence ID" value="NZ_DAWEOC010000005.1"/>
</dbReference>
<protein>
    <submittedName>
        <fullName evidence="2">DUF3408 domain-containing protein</fullName>
    </submittedName>
</protein>
<evidence type="ECO:0000256" key="1">
    <source>
        <dbReference type="SAM" id="MobiDB-lite"/>
    </source>
</evidence>
<dbReference type="Proteomes" id="UP001181239">
    <property type="component" value="Unassembled WGS sequence"/>
</dbReference>
<reference evidence="2" key="2">
    <citation type="submission" date="2023-10" db="EMBL/GenBank/DDBJ databases">
        <title>Genome of Potential pathogenic bacteria in Crohn's disease.</title>
        <authorList>
            <person name="Rodriguez-Palacios A."/>
        </authorList>
    </citation>
    <scope>NUCLEOTIDE SEQUENCE</scope>
    <source>
        <strain evidence="2">CavFT-hAR11</strain>
    </source>
</reference>
<comment type="caution">
    <text evidence="3">The sequence shown here is derived from an EMBL/GenBank/DDBJ whole genome shotgun (WGS) entry which is preliminary data.</text>
</comment>
<accession>A0A1Q6IWN4</accession>
<sequence>MAGSDAMKKLLQQSAQRKEQEIQSINNVAENTTPAPEKPVKEMVEEKSVEEKPVQEVTEKTETDPVEETAPEAPKAEKKEKEEEKERVGEKKFADYLIDNKVKNGEVIRISNEAHSKLKKISIATGVGMNVIATNILDDILNQHTKEIQALLKKYMSL</sequence>
<dbReference type="EMBL" id="MNQV01000214">
    <property type="protein sequence ID" value="OKZ45334.1"/>
    <property type="molecule type" value="Genomic_DNA"/>
</dbReference>
<dbReference type="AlphaFoldDB" id="A0A1Q6IWN4"/>
<gene>
    <name evidence="3" type="ORF">BHV80_13105</name>
    <name evidence="2" type="ORF">RVH43_00390</name>
</gene>
<evidence type="ECO:0000313" key="3">
    <source>
        <dbReference type="EMBL" id="OKZ45334.1"/>
    </source>
</evidence>
<dbReference type="EMBL" id="JAWDET010000002">
    <property type="protein sequence ID" value="MDU0239133.1"/>
    <property type="molecule type" value="Genomic_DNA"/>
</dbReference>
<feature type="compositionally biased region" description="Basic and acidic residues" evidence="1">
    <location>
        <begin position="74"/>
        <end position="89"/>
    </location>
</feature>